<gene>
    <name evidence="1" type="ORF">Nepgr_020403</name>
</gene>
<dbReference type="EMBL" id="BSYO01000019">
    <property type="protein sequence ID" value="GMH18562.1"/>
    <property type="molecule type" value="Genomic_DNA"/>
</dbReference>
<protein>
    <submittedName>
        <fullName evidence="1">Uncharacterized protein</fullName>
    </submittedName>
</protein>
<accession>A0AAD3SWZ2</accession>
<dbReference type="AlphaFoldDB" id="A0AAD3SWZ2"/>
<name>A0AAD3SWZ2_NEPGR</name>
<dbReference type="Proteomes" id="UP001279734">
    <property type="component" value="Unassembled WGS sequence"/>
</dbReference>
<comment type="caution">
    <text evidence="1">The sequence shown here is derived from an EMBL/GenBank/DDBJ whole genome shotgun (WGS) entry which is preliminary data.</text>
</comment>
<evidence type="ECO:0000313" key="2">
    <source>
        <dbReference type="Proteomes" id="UP001279734"/>
    </source>
</evidence>
<sequence length="130" mass="14669">MSTSAQPATIFVLARVLSTDHGVGQQHHNLVARKIWLPPVVGRFWKVRVYRMRLQPCDDGVPISRGMSKPGSFYLCLGLMYGTCRDIFGLKLSLVSIFLMLKVGQRLPPLSRGWPRSCNTFSVPSWSTYK</sequence>
<proteinExistence type="predicted"/>
<evidence type="ECO:0000313" key="1">
    <source>
        <dbReference type="EMBL" id="GMH18562.1"/>
    </source>
</evidence>
<organism evidence="1 2">
    <name type="scientific">Nepenthes gracilis</name>
    <name type="common">Slender pitcher plant</name>
    <dbReference type="NCBI Taxonomy" id="150966"/>
    <lineage>
        <taxon>Eukaryota</taxon>
        <taxon>Viridiplantae</taxon>
        <taxon>Streptophyta</taxon>
        <taxon>Embryophyta</taxon>
        <taxon>Tracheophyta</taxon>
        <taxon>Spermatophyta</taxon>
        <taxon>Magnoliopsida</taxon>
        <taxon>eudicotyledons</taxon>
        <taxon>Gunneridae</taxon>
        <taxon>Pentapetalae</taxon>
        <taxon>Caryophyllales</taxon>
        <taxon>Nepenthaceae</taxon>
        <taxon>Nepenthes</taxon>
    </lineage>
</organism>
<keyword evidence="2" id="KW-1185">Reference proteome</keyword>
<reference evidence="1" key="1">
    <citation type="submission" date="2023-05" db="EMBL/GenBank/DDBJ databases">
        <title>Nepenthes gracilis genome sequencing.</title>
        <authorList>
            <person name="Fukushima K."/>
        </authorList>
    </citation>
    <scope>NUCLEOTIDE SEQUENCE</scope>
    <source>
        <strain evidence="1">SING2019-196</strain>
    </source>
</reference>